<feature type="domain" description="HTH psq-type" evidence="4">
    <location>
        <begin position="11"/>
        <end position="62"/>
    </location>
</feature>
<evidence type="ECO:0000256" key="3">
    <source>
        <dbReference type="PROSITE-ProRule" id="PRU00320"/>
    </source>
</evidence>
<evidence type="ECO:0000313" key="7">
    <source>
        <dbReference type="Proteomes" id="UP001162480"/>
    </source>
</evidence>
<dbReference type="EMBL" id="OX597814">
    <property type="protein sequence ID" value="CAI9715745.1"/>
    <property type="molecule type" value="Genomic_DNA"/>
</dbReference>
<keyword evidence="2 3" id="KW-0539">Nucleus</keyword>
<evidence type="ECO:0000256" key="2">
    <source>
        <dbReference type="ARBA" id="ARBA00023242"/>
    </source>
</evidence>
<dbReference type="PROSITE" id="PS50960">
    <property type="entry name" value="HTH_PSQ"/>
    <property type="match status" value="1"/>
</dbReference>
<evidence type="ECO:0000256" key="1">
    <source>
        <dbReference type="ARBA" id="ARBA00023125"/>
    </source>
</evidence>
<gene>
    <name evidence="6" type="ORF">OCTVUL_1B014793</name>
</gene>
<dbReference type="SUPFAM" id="SSF46689">
    <property type="entry name" value="Homeodomain-like"/>
    <property type="match status" value="2"/>
</dbReference>
<dbReference type="InterPro" id="IPR050863">
    <property type="entry name" value="CenT-Element_Derived"/>
</dbReference>
<evidence type="ECO:0000259" key="4">
    <source>
        <dbReference type="PROSITE" id="PS50960"/>
    </source>
</evidence>
<dbReference type="Pfam" id="PF04218">
    <property type="entry name" value="CENP-B_N"/>
    <property type="match status" value="1"/>
</dbReference>
<sequence length="350" mass="40991">MDKRKIDEVNSGVKRRRKVLTLDSKLEIIKRHERGESKAKIGRDLGMNESTVRAILKKIDDYKEKGKVASTLGLQTTRNRSRIMIEMEHLLSLWIEDCNLKQIPLNTMTIKMKALNIFSAIKRNLTKENEILTAAEMKETFTASSGWFERFKTRTGIHNVRITGEAGCVDKYTRDKDPNTFKKIIEERDYDDKQLFNTDEMNLYWVKMPSKTFLIKKENIQKSQPLLGFDEKDDRNDEDLFEPHSKELSDDELLNLDRECVYKKAVGQAGDKEEQQNIEISVKGLDTMFQEFEKFKQLIMDIDPNIERRTKVQQNLDNVLSCYKQIHAEKTKENNKNGTQMTLDKYFSKK</sequence>
<proteinExistence type="predicted"/>
<keyword evidence="1 3" id="KW-0238">DNA-binding</keyword>
<reference evidence="6" key="1">
    <citation type="submission" date="2023-08" db="EMBL/GenBank/DDBJ databases">
        <authorList>
            <person name="Alioto T."/>
            <person name="Alioto T."/>
            <person name="Gomez Garrido J."/>
        </authorList>
    </citation>
    <scope>NUCLEOTIDE SEQUENCE</scope>
</reference>
<dbReference type="InterPro" id="IPR009057">
    <property type="entry name" value="Homeodomain-like_sf"/>
</dbReference>
<dbReference type="PANTHER" id="PTHR19303:SF26">
    <property type="entry name" value="TIGGER TRANSPOSABLE ELEMENT-DERIVED PROTEIN 1"/>
    <property type="match status" value="1"/>
</dbReference>
<feature type="domain" description="HTH CENPB-type" evidence="5">
    <location>
        <begin position="75"/>
        <end position="161"/>
    </location>
</feature>
<dbReference type="InterPro" id="IPR036388">
    <property type="entry name" value="WH-like_DNA-bd_sf"/>
</dbReference>
<dbReference type="SMART" id="SM00674">
    <property type="entry name" value="CENPB"/>
    <property type="match status" value="1"/>
</dbReference>
<dbReference type="GO" id="GO:0005634">
    <property type="term" value="C:nucleus"/>
    <property type="evidence" value="ECO:0007669"/>
    <property type="project" value="UniProtKB-SubCell"/>
</dbReference>
<dbReference type="InterPro" id="IPR007889">
    <property type="entry name" value="HTH_Psq"/>
</dbReference>
<organism evidence="6 7">
    <name type="scientific">Octopus vulgaris</name>
    <name type="common">Common octopus</name>
    <dbReference type="NCBI Taxonomy" id="6645"/>
    <lineage>
        <taxon>Eukaryota</taxon>
        <taxon>Metazoa</taxon>
        <taxon>Spiralia</taxon>
        <taxon>Lophotrochozoa</taxon>
        <taxon>Mollusca</taxon>
        <taxon>Cephalopoda</taxon>
        <taxon>Coleoidea</taxon>
        <taxon>Octopodiformes</taxon>
        <taxon>Octopoda</taxon>
        <taxon>Incirrata</taxon>
        <taxon>Octopodidae</taxon>
        <taxon>Octopus</taxon>
    </lineage>
</organism>
<dbReference type="AlphaFoldDB" id="A0AA36EXM3"/>
<dbReference type="Gene3D" id="1.10.10.60">
    <property type="entry name" value="Homeodomain-like"/>
    <property type="match status" value="1"/>
</dbReference>
<dbReference type="Pfam" id="PF03221">
    <property type="entry name" value="HTH_Tnp_Tc5"/>
    <property type="match status" value="1"/>
</dbReference>
<comment type="subcellular location">
    <subcellularLocation>
        <location evidence="3">Nucleus</location>
    </subcellularLocation>
</comment>
<name>A0AA36EXM3_OCTVU</name>
<keyword evidence="7" id="KW-1185">Reference proteome</keyword>
<feature type="DNA-binding region" description="H-T-H motif" evidence="3">
    <location>
        <begin position="38"/>
        <end position="58"/>
    </location>
</feature>
<dbReference type="PROSITE" id="PS51253">
    <property type="entry name" value="HTH_CENPB"/>
    <property type="match status" value="1"/>
</dbReference>
<dbReference type="InterPro" id="IPR006600">
    <property type="entry name" value="HTH_CenpB_DNA-bd_dom"/>
</dbReference>
<dbReference type="GO" id="GO:0003677">
    <property type="term" value="F:DNA binding"/>
    <property type="evidence" value="ECO:0007669"/>
    <property type="project" value="UniProtKB-UniRule"/>
</dbReference>
<accession>A0AA36EXM3</accession>
<evidence type="ECO:0000313" key="6">
    <source>
        <dbReference type="EMBL" id="CAI9715745.1"/>
    </source>
</evidence>
<dbReference type="Gene3D" id="1.10.10.10">
    <property type="entry name" value="Winged helix-like DNA-binding domain superfamily/Winged helix DNA-binding domain"/>
    <property type="match status" value="1"/>
</dbReference>
<evidence type="ECO:0000259" key="5">
    <source>
        <dbReference type="PROSITE" id="PS51253"/>
    </source>
</evidence>
<protein>
    <submittedName>
        <fullName evidence="6">Transposable element-derived 1-like</fullName>
    </submittedName>
</protein>
<dbReference type="PANTHER" id="PTHR19303">
    <property type="entry name" value="TRANSPOSON"/>
    <property type="match status" value="1"/>
</dbReference>
<dbReference type="Proteomes" id="UP001162480">
    <property type="component" value="Chromosome 1"/>
</dbReference>